<gene>
    <name evidence="2" type="ORF">GCM10010912_01890</name>
</gene>
<feature type="region of interest" description="Disordered" evidence="1">
    <location>
        <begin position="48"/>
        <end position="74"/>
    </location>
</feature>
<comment type="caution">
    <text evidence="2">The sequence shown here is derived from an EMBL/GenBank/DDBJ whole genome shotgun (WGS) entry which is preliminary data.</text>
</comment>
<evidence type="ECO:0000256" key="1">
    <source>
        <dbReference type="SAM" id="MobiDB-lite"/>
    </source>
</evidence>
<keyword evidence="3" id="KW-1185">Reference proteome</keyword>
<dbReference type="AlphaFoldDB" id="A0A917FAQ7"/>
<sequence>MKLSAEKSGEEFGGQTVVGGERLGWGAVLSKSGAPRWDTARVGRLAGAGHGAGGCAWPRRDTTRGQGAGAVLGG</sequence>
<reference evidence="2" key="2">
    <citation type="submission" date="2020-09" db="EMBL/GenBank/DDBJ databases">
        <authorList>
            <person name="Sun Q."/>
            <person name="Zhou Y."/>
        </authorList>
    </citation>
    <scope>NUCLEOTIDE SEQUENCE</scope>
    <source>
        <strain evidence="2">CGMCC 1.16134</strain>
    </source>
</reference>
<proteinExistence type="predicted"/>
<accession>A0A917FAQ7</accession>
<dbReference type="EMBL" id="BMKR01000001">
    <property type="protein sequence ID" value="GGF60243.1"/>
    <property type="molecule type" value="Genomic_DNA"/>
</dbReference>
<organism evidence="2 3">
    <name type="scientific">Paenibacillus albidus</name>
    <dbReference type="NCBI Taxonomy" id="2041023"/>
    <lineage>
        <taxon>Bacteria</taxon>
        <taxon>Bacillati</taxon>
        <taxon>Bacillota</taxon>
        <taxon>Bacilli</taxon>
        <taxon>Bacillales</taxon>
        <taxon>Paenibacillaceae</taxon>
        <taxon>Paenibacillus</taxon>
    </lineage>
</organism>
<reference evidence="2" key="1">
    <citation type="journal article" date="2014" name="Int. J. Syst. Evol. Microbiol.">
        <title>Complete genome sequence of Corynebacterium casei LMG S-19264T (=DSM 44701T), isolated from a smear-ripened cheese.</title>
        <authorList>
            <consortium name="US DOE Joint Genome Institute (JGI-PGF)"/>
            <person name="Walter F."/>
            <person name="Albersmeier A."/>
            <person name="Kalinowski J."/>
            <person name="Ruckert C."/>
        </authorList>
    </citation>
    <scope>NUCLEOTIDE SEQUENCE</scope>
    <source>
        <strain evidence="2">CGMCC 1.16134</strain>
    </source>
</reference>
<protein>
    <submittedName>
        <fullName evidence="2">Uncharacterized protein</fullName>
    </submittedName>
</protein>
<name>A0A917FAQ7_9BACL</name>
<evidence type="ECO:0000313" key="2">
    <source>
        <dbReference type="EMBL" id="GGF60243.1"/>
    </source>
</evidence>
<dbReference type="Proteomes" id="UP000637643">
    <property type="component" value="Unassembled WGS sequence"/>
</dbReference>
<evidence type="ECO:0000313" key="3">
    <source>
        <dbReference type="Proteomes" id="UP000637643"/>
    </source>
</evidence>